<accession>A0A7S2LB36</accession>
<proteinExistence type="predicted"/>
<dbReference type="AlphaFoldDB" id="A0A7S2LB36"/>
<dbReference type="InterPro" id="IPR015797">
    <property type="entry name" value="NUDIX_hydrolase-like_dom_sf"/>
</dbReference>
<evidence type="ECO:0000313" key="2">
    <source>
        <dbReference type="EMBL" id="CAD9601259.1"/>
    </source>
</evidence>
<dbReference type="EMBL" id="HBGZ01014552">
    <property type="protein sequence ID" value="CAD9601259.1"/>
    <property type="molecule type" value="Transcribed_RNA"/>
</dbReference>
<dbReference type="SUPFAM" id="SSF55811">
    <property type="entry name" value="Nudix"/>
    <property type="match status" value="1"/>
</dbReference>
<evidence type="ECO:0000256" key="1">
    <source>
        <dbReference type="SAM" id="MobiDB-lite"/>
    </source>
</evidence>
<feature type="compositionally biased region" description="Gly residues" evidence="1">
    <location>
        <begin position="28"/>
        <end position="41"/>
    </location>
</feature>
<protein>
    <recommendedName>
        <fullName evidence="3">Nudix hydrolase domain-containing protein</fullName>
    </recommendedName>
</protein>
<organism evidence="2">
    <name type="scientific">Skeletonema marinoi</name>
    <dbReference type="NCBI Taxonomy" id="267567"/>
    <lineage>
        <taxon>Eukaryota</taxon>
        <taxon>Sar</taxon>
        <taxon>Stramenopiles</taxon>
        <taxon>Ochrophyta</taxon>
        <taxon>Bacillariophyta</taxon>
        <taxon>Coscinodiscophyceae</taxon>
        <taxon>Thalassiosirophycidae</taxon>
        <taxon>Thalassiosirales</taxon>
        <taxon>Skeletonemataceae</taxon>
        <taxon>Skeletonema</taxon>
        <taxon>Skeletonema marinoi-dohrnii complex</taxon>
    </lineage>
</organism>
<dbReference type="Gene3D" id="3.90.79.10">
    <property type="entry name" value="Nucleoside Triphosphate Pyrophosphohydrolase"/>
    <property type="match status" value="1"/>
</dbReference>
<evidence type="ECO:0008006" key="3">
    <source>
        <dbReference type="Google" id="ProtNLM"/>
    </source>
</evidence>
<sequence length="387" mass="43159">MYSIRRSIYTRLPNKMAEKTLESRRKGSGGGGPRRNKGGGVHSPKHLFKIETTHFTSNFHSEICRAAKYKVHAPLCTCSKVDRLRQRFQQEKEKNYNTSLAERLKDLDISDPFDNVVVLPDTKTTPAIFVCNETSSNEFRNDATLCEDKLAKEIFDGNTDKTSLDTLPFKVSCALCLLGHQKNGFVAIVADSAQELQPTICKAKAASETANHELHSDHAHFICAVQLSSFKSLLRSAKTRSKHSQIVSEILSQLKTGGVDLPPSADDASCTIQLGHHLSSLLWLEGKLKSKKRSQYIMVLGYVDGPTELMLDLPGGKRHLGESTLESLVREVKEETSLELDKQWLEERLSRRYGGALDENSEDVHALESEKENGNVYFVIPPMASTK</sequence>
<name>A0A7S2LB36_9STRA</name>
<gene>
    <name evidence="2" type="ORF">SMAR0320_LOCUS10417</name>
</gene>
<feature type="compositionally biased region" description="Basic and acidic residues" evidence="1">
    <location>
        <begin position="16"/>
        <end position="25"/>
    </location>
</feature>
<reference evidence="2" key="1">
    <citation type="submission" date="2021-01" db="EMBL/GenBank/DDBJ databases">
        <authorList>
            <person name="Corre E."/>
            <person name="Pelletier E."/>
            <person name="Niang G."/>
            <person name="Scheremetjew M."/>
            <person name="Finn R."/>
            <person name="Kale V."/>
            <person name="Holt S."/>
            <person name="Cochrane G."/>
            <person name="Meng A."/>
            <person name="Brown T."/>
            <person name="Cohen L."/>
        </authorList>
    </citation>
    <scope>NUCLEOTIDE SEQUENCE</scope>
    <source>
        <strain evidence="2">SM1012Den-03</strain>
    </source>
</reference>
<feature type="region of interest" description="Disordered" evidence="1">
    <location>
        <begin position="13"/>
        <end position="44"/>
    </location>
</feature>